<dbReference type="Gene3D" id="3.40.390.10">
    <property type="entry name" value="Collagenase (Catalytic Domain)"/>
    <property type="match status" value="1"/>
</dbReference>
<dbReference type="PANTHER" id="PTHR11733">
    <property type="entry name" value="ZINC METALLOPROTEASE FAMILY M13 NEPRILYSIN-RELATED"/>
    <property type="match status" value="1"/>
</dbReference>
<dbReference type="OrthoDB" id="6475849at2759"/>
<dbReference type="HOGENOM" id="CLU_115204_0_0_1"/>
<gene>
    <name evidence="3" type="ORF">IscW_ISCW010709</name>
</gene>
<dbReference type="PROSITE" id="PS51885">
    <property type="entry name" value="NEPRILYSIN"/>
    <property type="match status" value="1"/>
</dbReference>
<evidence type="ECO:0000259" key="2">
    <source>
        <dbReference type="Pfam" id="PF01431"/>
    </source>
</evidence>
<sequence length="140" mass="15493">LYAGLLQEPFYAYKLPVAASLGSSGFFGGHELTHGFDSKGREFDATGKMSKWWTPNDIAQFTMKAQCFVRQYSEIYDQEAEEPLSGTRTEVENIADNGAISAILLTLHNILTTTPQADVKLPGLESRSPRELLFLAYANV</sequence>
<organism>
    <name type="scientific">Ixodes scapularis</name>
    <name type="common">Black-legged tick</name>
    <name type="synonym">Deer tick</name>
    <dbReference type="NCBI Taxonomy" id="6945"/>
    <lineage>
        <taxon>Eukaryota</taxon>
        <taxon>Metazoa</taxon>
        <taxon>Ecdysozoa</taxon>
        <taxon>Arthropoda</taxon>
        <taxon>Chelicerata</taxon>
        <taxon>Arachnida</taxon>
        <taxon>Acari</taxon>
        <taxon>Parasitiformes</taxon>
        <taxon>Ixodida</taxon>
        <taxon>Ixodoidea</taxon>
        <taxon>Ixodidae</taxon>
        <taxon>Ixodinae</taxon>
        <taxon>Ixodes</taxon>
    </lineage>
</organism>
<dbReference type="VEuPathDB" id="VectorBase:ISCW010709"/>
<accession>B7Q5M6</accession>
<dbReference type="PANTHER" id="PTHR11733:SF167">
    <property type="entry name" value="FI17812P1-RELATED"/>
    <property type="match status" value="1"/>
</dbReference>
<name>B7Q5M6_IXOSC</name>
<dbReference type="EnsemblMetazoa" id="ISCW010709-RA">
    <property type="protein sequence ID" value="ISCW010709-PA"/>
    <property type="gene ID" value="ISCW010709"/>
</dbReference>
<evidence type="ECO:0000313" key="5">
    <source>
        <dbReference type="Proteomes" id="UP000001555"/>
    </source>
</evidence>
<dbReference type="InterPro" id="IPR024079">
    <property type="entry name" value="MetalloPept_cat_dom_sf"/>
</dbReference>
<dbReference type="PaxDb" id="6945-B7Q5M6"/>
<feature type="non-terminal residue" evidence="3">
    <location>
        <position position="1"/>
    </location>
</feature>
<dbReference type="GO" id="GO:0006508">
    <property type="term" value="P:proteolysis"/>
    <property type="evidence" value="ECO:0007669"/>
    <property type="project" value="InterPro"/>
</dbReference>
<dbReference type="AlphaFoldDB" id="B7Q5M6"/>
<dbReference type="VEuPathDB" id="VectorBase:ISCP_008778"/>
<dbReference type="PRINTS" id="PR00786">
    <property type="entry name" value="NEPRILYSIN"/>
</dbReference>
<keyword evidence="3" id="KW-0378">Hydrolase</keyword>
<protein>
    <submittedName>
        <fullName evidence="3 4">Neprilysin, putative</fullName>
        <ecNumber evidence="3">3.4.24.71</ecNumber>
    </submittedName>
</protein>
<feature type="non-terminal residue" evidence="3">
    <location>
        <position position="140"/>
    </location>
</feature>
<dbReference type="VEuPathDB" id="VectorBase:ISCI010709"/>
<feature type="domain" description="Peptidase M13 C-terminal" evidence="2">
    <location>
        <begin position="3"/>
        <end position="139"/>
    </location>
</feature>
<dbReference type="EC" id="3.4.24.71" evidence="3"/>
<proteinExistence type="inferred from homology"/>
<dbReference type="Proteomes" id="UP000001555">
    <property type="component" value="Unassembled WGS sequence"/>
</dbReference>
<dbReference type="EMBL" id="ABJB010300950">
    <property type="status" value="NOT_ANNOTATED_CDS"/>
    <property type="molecule type" value="Genomic_DNA"/>
</dbReference>
<dbReference type="InterPro" id="IPR000718">
    <property type="entry name" value="Peptidase_M13"/>
</dbReference>
<evidence type="ECO:0000313" key="3">
    <source>
        <dbReference type="EMBL" id="EEC14148.1"/>
    </source>
</evidence>
<comment type="similarity">
    <text evidence="1">Belongs to the peptidase M13 family.</text>
</comment>
<dbReference type="EMBL" id="ABJB010031294">
    <property type="status" value="NOT_ANNOTATED_CDS"/>
    <property type="molecule type" value="Genomic_DNA"/>
</dbReference>
<dbReference type="Pfam" id="PF01431">
    <property type="entry name" value="Peptidase_M13"/>
    <property type="match status" value="1"/>
</dbReference>
<dbReference type="STRING" id="6945.B7Q5M6"/>
<reference evidence="4" key="2">
    <citation type="submission" date="2020-05" db="UniProtKB">
        <authorList>
            <consortium name="EnsemblMetazoa"/>
        </authorList>
    </citation>
    <scope>IDENTIFICATION</scope>
    <source>
        <strain evidence="4">wikel</strain>
    </source>
</reference>
<keyword evidence="5" id="KW-1185">Reference proteome</keyword>
<dbReference type="GO" id="GO:0004222">
    <property type="term" value="F:metalloendopeptidase activity"/>
    <property type="evidence" value="ECO:0007669"/>
    <property type="project" value="UniProtKB-EC"/>
</dbReference>
<dbReference type="SUPFAM" id="SSF55486">
    <property type="entry name" value="Metalloproteases ('zincins'), catalytic domain"/>
    <property type="match status" value="1"/>
</dbReference>
<evidence type="ECO:0000313" key="4">
    <source>
        <dbReference type="EnsemblMetazoa" id="ISCW010709-PA"/>
    </source>
</evidence>
<reference evidence="3 5" key="1">
    <citation type="submission" date="2008-03" db="EMBL/GenBank/DDBJ databases">
        <title>Annotation of Ixodes scapularis.</title>
        <authorList>
            <consortium name="Ixodes scapularis Genome Project Consortium"/>
            <person name="Caler E."/>
            <person name="Hannick L.I."/>
            <person name="Bidwell S."/>
            <person name="Joardar V."/>
            <person name="Thiagarajan M."/>
            <person name="Amedeo P."/>
            <person name="Galinsky K.J."/>
            <person name="Schobel S."/>
            <person name="Inman J."/>
            <person name="Hostetler J."/>
            <person name="Miller J."/>
            <person name="Hammond M."/>
            <person name="Megy K."/>
            <person name="Lawson D."/>
            <person name="Kodira C."/>
            <person name="Sutton G."/>
            <person name="Meyer J."/>
            <person name="Hill C.A."/>
            <person name="Birren B."/>
            <person name="Nene V."/>
            <person name="Collins F."/>
            <person name="Alarcon-Chaidez F."/>
            <person name="Wikel S."/>
            <person name="Strausberg R."/>
        </authorList>
    </citation>
    <scope>NUCLEOTIDE SEQUENCE [LARGE SCALE GENOMIC DNA]</scope>
    <source>
        <strain evidence="5">Wikel</strain>
        <strain evidence="3">Wikel colony</strain>
    </source>
</reference>
<dbReference type="InterPro" id="IPR018497">
    <property type="entry name" value="Peptidase_M13_C"/>
</dbReference>
<evidence type="ECO:0000256" key="1">
    <source>
        <dbReference type="ARBA" id="ARBA00007357"/>
    </source>
</evidence>
<dbReference type="EMBL" id="DS862414">
    <property type="protein sequence ID" value="EEC14148.1"/>
    <property type="molecule type" value="Genomic_DNA"/>
</dbReference>